<protein>
    <submittedName>
        <fullName evidence="1">Uncharacterized protein</fullName>
    </submittedName>
</protein>
<dbReference type="EMBL" id="KY684085">
    <property type="protein sequence ID" value="ARF09568.1"/>
    <property type="molecule type" value="Genomic_DNA"/>
</dbReference>
<evidence type="ECO:0000313" key="1">
    <source>
        <dbReference type="EMBL" id="ARF09568.1"/>
    </source>
</evidence>
<sequence>MVFGYVVYLYYKIKGYLCSNNNSSFQYKIPFDTETLKNNSGNINKVIFALNNMPDTIHHLLFGDQNNISFNYYYIRLDLEKKELNYNLEGIDDDINNVDIEYIFIRLNLINRQDFFDHVNGIYINKNKKYVLIFEPKVKLSFDAPFIEAFMKKYIHDDNYKFIYAEDLGYNIYNKIQNYDLFCQTYVLFVFSLIILNDNMIEYNNYSTMFNDVINSKNIEYFLYYIDILLQKNGYEICDQPELWTLSQNNFIKIKNIINYIITNKKTEDNNCNIREEDDLFIVYNYNEVKSVIPNPEDGSDNDTRLISNKVIEPFGKIISSDMLEVNLLDE</sequence>
<accession>A0A1V0SD41</accession>
<organism evidence="1">
    <name type="scientific">Indivirus ILV1</name>
    <dbReference type="NCBI Taxonomy" id="1977633"/>
    <lineage>
        <taxon>Viruses</taxon>
        <taxon>Varidnaviria</taxon>
        <taxon>Bamfordvirae</taxon>
        <taxon>Nucleocytoviricota</taxon>
        <taxon>Megaviricetes</taxon>
        <taxon>Imitervirales</taxon>
        <taxon>Mimiviridae</taxon>
        <taxon>Klosneuvirinae</taxon>
        <taxon>Indivirus</taxon>
    </lineage>
</organism>
<reference evidence="1" key="1">
    <citation type="journal article" date="2017" name="Science">
        <title>Giant viruses with an expanded complement of translation system components.</title>
        <authorList>
            <person name="Schulz F."/>
            <person name="Yutin N."/>
            <person name="Ivanova N.N."/>
            <person name="Ortega D.R."/>
            <person name="Lee T.K."/>
            <person name="Vierheilig J."/>
            <person name="Daims H."/>
            <person name="Horn M."/>
            <person name="Wagner M."/>
            <person name="Jensen G.J."/>
            <person name="Kyrpides N.C."/>
            <person name="Koonin E.V."/>
            <person name="Woyke T."/>
        </authorList>
    </citation>
    <scope>NUCLEOTIDE SEQUENCE</scope>
    <source>
        <strain evidence="1">ILV1</strain>
    </source>
</reference>
<proteinExistence type="predicted"/>
<name>A0A1V0SD41_9VIRU</name>
<gene>
    <name evidence="1" type="ORF">Indivirus_1_191</name>
</gene>